<feature type="compositionally biased region" description="Polar residues" evidence="1">
    <location>
        <begin position="134"/>
        <end position="145"/>
    </location>
</feature>
<proteinExistence type="predicted"/>
<protein>
    <submittedName>
        <fullName evidence="2">Uncharacterized protein</fullName>
    </submittedName>
</protein>
<feature type="region of interest" description="Disordered" evidence="1">
    <location>
        <begin position="94"/>
        <end position="145"/>
    </location>
</feature>
<feature type="region of interest" description="Disordered" evidence="1">
    <location>
        <begin position="1"/>
        <end position="29"/>
    </location>
</feature>
<dbReference type="Proteomes" id="UP000233551">
    <property type="component" value="Unassembled WGS sequence"/>
</dbReference>
<accession>A0A2I0LFP6</accession>
<dbReference type="EMBL" id="PGOL01000003">
    <property type="protein sequence ID" value="PKI79483.1"/>
    <property type="molecule type" value="Genomic_DNA"/>
</dbReference>
<evidence type="ECO:0000313" key="2">
    <source>
        <dbReference type="EMBL" id="PKI79483.1"/>
    </source>
</evidence>
<evidence type="ECO:0000256" key="1">
    <source>
        <dbReference type="SAM" id="MobiDB-lite"/>
    </source>
</evidence>
<evidence type="ECO:0000313" key="3">
    <source>
        <dbReference type="Proteomes" id="UP000233551"/>
    </source>
</evidence>
<reference evidence="2 3" key="1">
    <citation type="submission" date="2017-11" db="EMBL/GenBank/DDBJ databases">
        <title>De-novo sequencing of pomegranate (Punica granatum L.) genome.</title>
        <authorList>
            <person name="Akparov Z."/>
            <person name="Amiraslanov A."/>
            <person name="Hajiyeva S."/>
            <person name="Abbasov M."/>
            <person name="Kaur K."/>
            <person name="Hamwieh A."/>
            <person name="Solovyev V."/>
            <person name="Salamov A."/>
            <person name="Braich B."/>
            <person name="Kosarev P."/>
            <person name="Mahmoud A."/>
            <person name="Hajiyev E."/>
            <person name="Babayeva S."/>
            <person name="Izzatullayeva V."/>
            <person name="Mammadov A."/>
            <person name="Mammadov A."/>
            <person name="Sharifova S."/>
            <person name="Ojaghi J."/>
            <person name="Eynullazada K."/>
            <person name="Bayramov B."/>
            <person name="Abdulazimova A."/>
            <person name="Shahmuradov I."/>
        </authorList>
    </citation>
    <scope>NUCLEOTIDE SEQUENCE [LARGE SCALE GENOMIC DNA]</scope>
    <source>
        <strain evidence="3">cv. AG2017</strain>
        <tissue evidence="2">Leaf</tissue>
    </source>
</reference>
<keyword evidence="3" id="KW-1185">Reference proteome</keyword>
<gene>
    <name evidence="2" type="ORF">CRG98_000114</name>
</gene>
<dbReference type="AlphaFoldDB" id="A0A2I0LFP6"/>
<comment type="caution">
    <text evidence="2">The sequence shown here is derived from an EMBL/GenBank/DDBJ whole genome shotgun (WGS) entry which is preliminary data.</text>
</comment>
<organism evidence="2 3">
    <name type="scientific">Punica granatum</name>
    <name type="common">Pomegranate</name>
    <dbReference type="NCBI Taxonomy" id="22663"/>
    <lineage>
        <taxon>Eukaryota</taxon>
        <taxon>Viridiplantae</taxon>
        <taxon>Streptophyta</taxon>
        <taxon>Embryophyta</taxon>
        <taxon>Tracheophyta</taxon>
        <taxon>Spermatophyta</taxon>
        <taxon>Magnoliopsida</taxon>
        <taxon>eudicotyledons</taxon>
        <taxon>Gunneridae</taxon>
        <taxon>Pentapetalae</taxon>
        <taxon>rosids</taxon>
        <taxon>malvids</taxon>
        <taxon>Myrtales</taxon>
        <taxon>Lythraceae</taxon>
        <taxon>Punica</taxon>
    </lineage>
</organism>
<sequence length="145" mass="16159">MPKRHPSFVDRFKPATPLKSNNKRHSHKGSILEAVGMIDSARDTILCSGGQGFRRSGEPSVHGFEHQGWGRVRSLLGEEEGAIPVENESLLHRGTPLRIAGNEEEEEGEEEGRCNPGTHLEPSPPQVYRRRCWRQTSTPLGASRE</sequence>
<name>A0A2I0LFP6_PUNGR</name>